<evidence type="ECO:0000256" key="2">
    <source>
        <dbReference type="SAM" id="MobiDB-lite"/>
    </source>
</evidence>
<evidence type="ECO:0000313" key="5">
    <source>
        <dbReference type="EMBL" id="CRG97195.1"/>
    </source>
</evidence>
<feature type="signal peptide" evidence="4">
    <location>
        <begin position="1"/>
        <end position="27"/>
    </location>
</feature>
<evidence type="ECO:0000256" key="4">
    <source>
        <dbReference type="SAM" id="SignalP"/>
    </source>
</evidence>
<feature type="coiled-coil region" evidence="1">
    <location>
        <begin position="179"/>
        <end position="216"/>
    </location>
</feature>
<keyword evidence="1" id="KW-0175">Coiled coil</keyword>
<name>A0A1J1GX99_PLAGA</name>
<dbReference type="VEuPathDB" id="PlasmoDB:PGAL8A_00477400"/>
<keyword evidence="3" id="KW-0472">Membrane</keyword>
<feature type="region of interest" description="Disordered" evidence="2">
    <location>
        <begin position="341"/>
        <end position="461"/>
    </location>
</feature>
<keyword evidence="3" id="KW-0812">Transmembrane</keyword>
<evidence type="ECO:0000256" key="3">
    <source>
        <dbReference type="SAM" id="Phobius"/>
    </source>
</evidence>
<dbReference type="RefSeq" id="XP_028529998.1">
    <property type="nucleotide sequence ID" value="XM_028673558.1"/>
</dbReference>
<organism evidence="5 6">
    <name type="scientific">Plasmodium gallinaceum</name>
    <dbReference type="NCBI Taxonomy" id="5849"/>
    <lineage>
        <taxon>Eukaryota</taxon>
        <taxon>Sar</taxon>
        <taxon>Alveolata</taxon>
        <taxon>Apicomplexa</taxon>
        <taxon>Aconoidasida</taxon>
        <taxon>Haemosporida</taxon>
        <taxon>Plasmodiidae</taxon>
        <taxon>Plasmodium</taxon>
        <taxon>Plasmodium (Haemamoeba)</taxon>
    </lineage>
</organism>
<proteinExistence type="predicted"/>
<dbReference type="AlphaFoldDB" id="A0A1J1GX99"/>
<feature type="region of interest" description="Disordered" evidence="2">
    <location>
        <begin position="37"/>
        <end position="58"/>
    </location>
</feature>
<dbReference type="Proteomes" id="UP000220797">
    <property type="component" value="Unassembled WGS sequence"/>
</dbReference>
<dbReference type="InterPro" id="IPR021109">
    <property type="entry name" value="Peptidase_aspartic_dom_sf"/>
</dbReference>
<feature type="chain" id="PRO_5012768899" description="Peptidase" evidence="4">
    <location>
        <begin position="28"/>
        <end position="1120"/>
    </location>
</feature>
<keyword evidence="4" id="KW-0732">Signal</keyword>
<keyword evidence="3" id="KW-1133">Transmembrane helix</keyword>
<dbReference type="SUPFAM" id="SSF50630">
    <property type="entry name" value="Acid proteases"/>
    <property type="match status" value="1"/>
</dbReference>
<gene>
    <name evidence="5" type="ORF">PGAL8A_00477400</name>
</gene>
<accession>A0A1J1GX99</accession>
<dbReference type="OrthoDB" id="441724at2759"/>
<dbReference type="Gene3D" id="2.40.70.10">
    <property type="entry name" value="Acid Proteases"/>
    <property type="match status" value="1"/>
</dbReference>
<dbReference type="GeneID" id="39733307"/>
<comment type="caution">
    <text evidence="5">The sequence shown here is derived from an EMBL/GenBank/DDBJ whole genome shotgun (WGS) entry which is preliminary data.</text>
</comment>
<sequence length="1120" mass="130320">MDIENKKCKNLFIIFILFFVLILSTLGSKSQSVKKFKREDDDQTSNENENHNRNDLPNKFSETIMYNNIDTLHNDRVTNSSHNYNDKFISEDYLMETQNSNHEHFILKKNSQMNNLNKHSEKISFANENDIYKNDNNINETYYYDYDQSNFLNENVNVIPNNYNFIGVKKKGNGNLENDSNYNKEMNEYESNKQNKENEKHNIEKYKNIQENEEELIDNNTILYNEKKEENIIDTISHIQNVENLKKNYNKIYDSNNMKENENIEIISEDKNSNSKHYYNKEINLDSLDKIHINNNIDNNISKSNINIDSNVNTIEESNNTKNISLNYISNNTENFHYDNENVFNNDNNDNFNNNTENKNNDNVNNDNNDDVSSNNNNNNNIVNNDNNDDVSSNNNNDNVNNDNNDDVSSNNNNNIVNNDNNDDMSSNNNNNNNINNLNSDNNDDVSSNNNNNNNIVNNNNNLHESIENQKKNIVLEDNSNITKNNSLKNDINIDNFDNFNGIVLNIYFTENINLYTKVKVGGQLLNLSLNSRLEGIYVFMKDSQACYKNNNEKNCYDPNISKKSTWCNNDLICLPPILTRPYECFSENNLNIQNKVEYPNIYYDSLKFSESHIEGSDDVELIDILSKNITNDNKELSLFENSNIKLVLDITFYKNWSLYKDTDGILGLAGKELGCRNASVWNIICEKNNLLFGIDINLPEKAIKKFVPKLNESIKKDISNYKNPLYKGLKVSKLKKELKNDLCKKGANYYQADPKHTSEKLADNKKNNNKNKYEKIQVTSNNKNTFIKKDDIANYDTKEIKEKANINRYVANSDIISYNSEIHIGDYKKNYGPIIWAEPRERGGIFSDSFMQFTIYNLEVCNKNIFGKYSSNWQGVIDLSSKCLVLPKMFWLSLMEYLPVNKNDERCIPKNKNVEFNENTIPRMCSVDEKNRPLPVLKFVFSDNDIVSDNNINNVESNLQEINIPLDNLIINDNKQDENYLCVIPDIQEGKSSENNGRTTKPLIKFGTYVLNNLYVVVDQDNYRVGFAHKKSYHYSNDKCTQKVECIGDQFYEPALNICVNPDCSIWYFYMLNDETKKCESLSPRFYFFIIILLTLLILDIHSYYFYRKSVHVAKVSSR</sequence>
<evidence type="ECO:0008006" key="7">
    <source>
        <dbReference type="Google" id="ProtNLM"/>
    </source>
</evidence>
<reference evidence="5" key="1">
    <citation type="submission" date="2015-04" db="EMBL/GenBank/DDBJ databases">
        <authorList>
            <consortium name="Pathogen Informatics"/>
        </authorList>
    </citation>
    <scope>NUCLEOTIDE SEQUENCE [LARGE SCALE GENOMIC DNA]</scope>
    <source>
        <strain evidence="5">8A</strain>
    </source>
</reference>
<protein>
    <recommendedName>
        <fullName evidence="7">Peptidase</fullName>
    </recommendedName>
</protein>
<evidence type="ECO:0000313" key="6">
    <source>
        <dbReference type="Proteomes" id="UP000220797"/>
    </source>
</evidence>
<keyword evidence="6" id="KW-1185">Reference proteome</keyword>
<evidence type="ECO:0000256" key="1">
    <source>
        <dbReference type="SAM" id="Coils"/>
    </source>
</evidence>
<feature type="transmembrane region" description="Helical" evidence="3">
    <location>
        <begin position="1087"/>
        <end position="1108"/>
    </location>
</feature>
<dbReference type="EMBL" id="CVMV01000096">
    <property type="protein sequence ID" value="CRG97195.1"/>
    <property type="molecule type" value="Genomic_DNA"/>
</dbReference>